<dbReference type="InterPro" id="IPR006320">
    <property type="entry name" value="PTS_Nitro_regul"/>
</dbReference>
<comment type="caution">
    <text evidence="4">The sequence shown here is derived from an EMBL/GenBank/DDBJ whole genome shotgun (WGS) entry which is preliminary data.</text>
</comment>
<dbReference type="PANTHER" id="PTHR47738:SF1">
    <property type="entry name" value="NITROGEN REGULATORY PROTEIN"/>
    <property type="match status" value="1"/>
</dbReference>
<evidence type="ECO:0000256" key="2">
    <source>
        <dbReference type="ARBA" id="ARBA00022679"/>
    </source>
</evidence>
<dbReference type="FunFam" id="3.40.930.10:FF:000009">
    <property type="entry name" value="PTS system, fructose specific IIABC component"/>
    <property type="match status" value="1"/>
</dbReference>
<keyword evidence="5" id="KW-1185">Reference proteome</keyword>
<dbReference type="PANTHER" id="PTHR47738">
    <property type="entry name" value="PTS SYSTEM FRUCTOSE-LIKE EIIA COMPONENT-RELATED"/>
    <property type="match status" value="1"/>
</dbReference>
<dbReference type="SUPFAM" id="SSF55804">
    <property type="entry name" value="Phoshotransferase/anion transport protein"/>
    <property type="match status" value="1"/>
</dbReference>
<dbReference type="Proteomes" id="UP000553766">
    <property type="component" value="Unassembled WGS sequence"/>
</dbReference>
<feature type="domain" description="PTS EIIA type-2" evidence="3">
    <location>
        <begin position="5"/>
        <end position="148"/>
    </location>
</feature>
<evidence type="ECO:0000313" key="5">
    <source>
        <dbReference type="Proteomes" id="UP000553766"/>
    </source>
</evidence>
<comment type="subcellular location">
    <subcellularLocation>
        <location evidence="1">Cytoplasm</location>
    </subcellularLocation>
</comment>
<dbReference type="EMBL" id="JACIJS010000001">
    <property type="protein sequence ID" value="MBB5514394.1"/>
    <property type="molecule type" value="Genomic_DNA"/>
</dbReference>
<dbReference type="Gene3D" id="3.40.930.10">
    <property type="entry name" value="Mannitol-specific EII, Chain A"/>
    <property type="match status" value="1"/>
</dbReference>
<dbReference type="GO" id="GO:0030295">
    <property type="term" value="F:protein kinase activator activity"/>
    <property type="evidence" value="ECO:0007669"/>
    <property type="project" value="TreeGrafter"/>
</dbReference>
<dbReference type="GO" id="GO:0009401">
    <property type="term" value="P:phosphoenolpyruvate-dependent sugar phosphotransferase system"/>
    <property type="evidence" value="ECO:0007669"/>
    <property type="project" value="InterPro"/>
</dbReference>
<accession>A0A840WVX2</accession>
<keyword evidence="2" id="KW-0808">Transferase</keyword>
<dbReference type="CDD" id="cd00211">
    <property type="entry name" value="PTS_IIA_fru"/>
    <property type="match status" value="1"/>
</dbReference>
<evidence type="ECO:0000259" key="3">
    <source>
        <dbReference type="PROSITE" id="PS51094"/>
    </source>
</evidence>
<dbReference type="RefSeq" id="WP_184007913.1">
    <property type="nucleotide sequence ID" value="NZ_JACIJS010000001.1"/>
</dbReference>
<sequence length="154" mass="16380">MELTYILDAKSVRAGLKASSKKRLLQELAEIAEAEHGLKSGAVFDAVQERESLGPTGMGGGVAIPHARLEALDKVIGIFATVAKPIDFDAVDQQPVDLVFMLLAPQEAGAEHLRALARVSRTLRNGDVCAKLRSTNDPSAIYSILTEAEASRAA</sequence>
<organism evidence="4 5">
    <name type="scientific">Rubricella aquisinus</name>
    <dbReference type="NCBI Taxonomy" id="2028108"/>
    <lineage>
        <taxon>Bacteria</taxon>
        <taxon>Pseudomonadati</taxon>
        <taxon>Pseudomonadota</taxon>
        <taxon>Alphaproteobacteria</taxon>
        <taxon>Rhodobacterales</taxon>
        <taxon>Paracoccaceae</taxon>
        <taxon>Rubricella</taxon>
    </lineage>
</organism>
<dbReference type="GO" id="GO:0008982">
    <property type="term" value="F:protein-N(PI)-phosphohistidine-sugar phosphotransferase activity"/>
    <property type="evidence" value="ECO:0007669"/>
    <property type="project" value="InterPro"/>
</dbReference>
<dbReference type="Pfam" id="PF00359">
    <property type="entry name" value="PTS_EIIA_2"/>
    <property type="match status" value="1"/>
</dbReference>
<dbReference type="PROSITE" id="PS00372">
    <property type="entry name" value="PTS_EIIA_TYPE_2_HIS"/>
    <property type="match status" value="1"/>
</dbReference>
<dbReference type="PROSITE" id="PS51094">
    <property type="entry name" value="PTS_EIIA_TYPE_2"/>
    <property type="match status" value="1"/>
</dbReference>
<gene>
    <name evidence="4" type="ORF">FHS89_000392</name>
</gene>
<dbReference type="InterPro" id="IPR016152">
    <property type="entry name" value="PTrfase/Anion_transptr"/>
</dbReference>
<dbReference type="GO" id="GO:0005737">
    <property type="term" value="C:cytoplasm"/>
    <property type="evidence" value="ECO:0007669"/>
    <property type="project" value="UniProtKB-SubCell"/>
</dbReference>
<dbReference type="AlphaFoldDB" id="A0A840WVX2"/>
<proteinExistence type="predicted"/>
<name>A0A840WVX2_9RHOB</name>
<dbReference type="InterPro" id="IPR051541">
    <property type="entry name" value="PTS_SugarTrans_NitroReg"/>
</dbReference>
<reference evidence="4 5" key="1">
    <citation type="submission" date="2020-08" db="EMBL/GenBank/DDBJ databases">
        <title>Genomic Encyclopedia of Type Strains, Phase IV (KMG-IV): sequencing the most valuable type-strain genomes for metagenomic binning, comparative biology and taxonomic classification.</title>
        <authorList>
            <person name="Goeker M."/>
        </authorList>
    </citation>
    <scope>NUCLEOTIDE SEQUENCE [LARGE SCALE GENOMIC DNA]</scope>
    <source>
        <strain evidence="4 5">DSM 103377</strain>
    </source>
</reference>
<evidence type="ECO:0000256" key="1">
    <source>
        <dbReference type="ARBA" id="ARBA00004496"/>
    </source>
</evidence>
<dbReference type="InterPro" id="IPR002178">
    <property type="entry name" value="PTS_EIIA_type-2_dom"/>
</dbReference>
<protein>
    <submittedName>
        <fullName evidence="4">PTS system nitrogen regulatory IIA component</fullName>
    </submittedName>
</protein>
<dbReference type="NCBIfam" id="TIGR01419">
    <property type="entry name" value="nitro_reg_IIA"/>
    <property type="match status" value="1"/>
</dbReference>
<evidence type="ECO:0000313" key="4">
    <source>
        <dbReference type="EMBL" id="MBB5514394.1"/>
    </source>
</evidence>